<dbReference type="EMBL" id="JAMPKM010000063">
    <property type="protein sequence ID" value="MEP0821053.1"/>
    <property type="molecule type" value="Genomic_DNA"/>
</dbReference>
<name>A0ABV0JGY5_9CYAN</name>
<dbReference type="Proteomes" id="UP001464891">
    <property type="component" value="Unassembled WGS sequence"/>
</dbReference>
<comment type="caution">
    <text evidence="1">The sequence shown here is derived from an EMBL/GenBank/DDBJ whole genome shotgun (WGS) entry which is preliminary data.</text>
</comment>
<reference evidence="1 2" key="1">
    <citation type="submission" date="2022-04" db="EMBL/GenBank/DDBJ databases">
        <title>Positive selection, recombination, and allopatry shape intraspecific diversity of widespread and dominant cyanobacteria.</title>
        <authorList>
            <person name="Wei J."/>
            <person name="Shu W."/>
            <person name="Hu C."/>
        </authorList>
    </citation>
    <scope>NUCLEOTIDE SEQUENCE [LARGE SCALE GENOMIC DNA]</scope>
    <source>
        <strain evidence="1 2">GB2-A4</strain>
    </source>
</reference>
<sequence>MPNLLRAQLATPTQINQHLVLPSERAIASPNMRMNPNILLIDKTAGAIAKLYTA</sequence>
<accession>A0ABV0JGY5</accession>
<proteinExistence type="predicted"/>
<organism evidence="1 2">
    <name type="scientific">Trichocoleus desertorum GB2-A4</name>
    <dbReference type="NCBI Taxonomy" id="2933944"/>
    <lineage>
        <taxon>Bacteria</taxon>
        <taxon>Bacillati</taxon>
        <taxon>Cyanobacteriota</taxon>
        <taxon>Cyanophyceae</taxon>
        <taxon>Leptolyngbyales</taxon>
        <taxon>Trichocoleusaceae</taxon>
        <taxon>Trichocoleus</taxon>
    </lineage>
</organism>
<protein>
    <submittedName>
        <fullName evidence="1">Uncharacterized protein</fullName>
    </submittedName>
</protein>
<dbReference type="RefSeq" id="WP_190443504.1">
    <property type="nucleotide sequence ID" value="NZ_JAMPKM010000063.1"/>
</dbReference>
<evidence type="ECO:0000313" key="2">
    <source>
        <dbReference type="Proteomes" id="UP001464891"/>
    </source>
</evidence>
<keyword evidence="2" id="KW-1185">Reference proteome</keyword>
<evidence type="ECO:0000313" key="1">
    <source>
        <dbReference type="EMBL" id="MEP0821053.1"/>
    </source>
</evidence>
<gene>
    <name evidence="1" type="ORF">NC998_28815</name>
</gene>